<dbReference type="Proteomes" id="UP000298663">
    <property type="component" value="Unassembled WGS sequence"/>
</dbReference>
<dbReference type="EMBL" id="AZBU02000012">
    <property type="protein sequence ID" value="TKR59454.1"/>
    <property type="molecule type" value="Genomic_DNA"/>
</dbReference>
<gene>
    <name evidence="1" type="ORF">L596_029119</name>
</gene>
<protein>
    <submittedName>
        <fullName evidence="1">Uncharacterized protein</fullName>
    </submittedName>
</protein>
<dbReference type="AlphaFoldDB" id="A0A4U5LTP8"/>
<comment type="caution">
    <text evidence="1">The sequence shown here is derived from an EMBL/GenBank/DDBJ whole genome shotgun (WGS) entry which is preliminary data.</text>
</comment>
<evidence type="ECO:0000313" key="1">
    <source>
        <dbReference type="EMBL" id="TKR59454.1"/>
    </source>
</evidence>
<organism evidence="1 2">
    <name type="scientific">Steinernema carpocapsae</name>
    <name type="common">Entomopathogenic nematode</name>
    <dbReference type="NCBI Taxonomy" id="34508"/>
    <lineage>
        <taxon>Eukaryota</taxon>
        <taxon>Metazoa</taxon>
        <taxon>Ecdysozoa</taxon>
        <taxon>Nematoda</taxon>
        <taxon>Chromadorea</taxon>
        <taxon>Rhabditida</taxon>
        <taxon>Tylenchina</taxon>
        <taxon>Panagrolaimomorpha</taxon>
        <taxon>Strongyloidoidea</taxon>
        <taxon>Steinernematidae</taxon>
        <taxon>Steinernema</taxon>
    </lineage>
</organism>
<evidence type="ECO:0000313" key="2">
    <source>
        <dbReference type="Proteomes" id="UP000298663"/>
    </source>
</evidence>
<keyword evidence="2" id="KW-1185">Reference proteome</keyword>
<reference evidence="1 2" key="2">
    <citation type="journal article" date="2019" name="G3 (Bethesda)">
        <title>Hybrid Assembly of the Genome of the Entomopathogenic Nematode Steinernema carpocapsae Identifies the X-Chromosome.</title>
        <authorList>
            <person name="Serra L."/>
            <person name="Macchietto M."/>
            <person name="Macias-Munoz A."/>
            <person name="McGill C.J."/>
            <person name="Rodriguez I.M."/>
            <person name="Rodriguez B."/>
            <person name="Murad R."/>
            <person name="Mortazavi A."/>
        </authorList>
    </citation>
    <scope>NUCLEOTIDE SEQUENCE [LARGE SCALE GENOMIC DNA]</scope>
    <source>
        <strain evidence="1 2">ALL</strain>
    </source>
</reference>
<sequence>MERERGNREKIAGLKNKFLSTLTRKLTAIACSHYPFGVFQDCVKKYLLKSTRKYQEIKFGFVESPP</sequence>
<accession>A0A4U5LTP8</accession>
<reference evidence="1 2" key="1">
    <citation type="journal article" date="2015" name="Genome Biol.">
        <title>Comparative genomics of Steinernema reveals deeply conserved gene regulatory networks.</title>
        <authorList>
            <person name="Dillman A.R."/>
            <person name="Macchietto M."/>
            <person name="Porter C.F."/>
            <person name="Rogers A."/>
            <person name="Williams B."/>
            <person name="Antoshechkin I."/>
            <person name="Lee M.M."/>
            <person name="Goodwin Z."/>
            <person name="Lu X."/>
            <person name="Lewis E.E."/>
            <person name="Goodrich-Blair H."/>
            <person name="Stock S.P."/>
            <person name="Adams B.J."/>
            <person name="Sternberg P.W."/>
            <person name="Mortazavi A."/>
        </authorList>
    </citation>
    <scope>NUCLEOTIDE SEQUENCE [LARGE SCALE GENOMIC DNA]</scope>
    <source>
        <strain evidence="1 2">ALL</strain>
    </source>
</reference>
<name>A0A4U5LTP8_STECR</name>
<proteinExistence type="predicted"/>